<dbReference type="PANTHER" id="PTHR43784">
    <property type="entry name" value="GDSL-LIKE LIPASE/ACYLHYDROLASE, PUTATIVE (AFU_ORTHOLOGUE AFUA_2G00820)-RELATED"/>
    <property type="match status" value="1"/>
</dbReference>
<dbReference type="Proteomes" id="UP000550714">
    <property type="component" value="Unassembled WGS sequence"/>
</dbReference>
<protein>
    <submittedName>
        <fullName evidence="2">Lysophospholipase L1-like esterase</fullName>
    </submittedName>
</protein>
<comment type="caution">
    <text evidence="2">The sequence shown here is derived from an EMBL/GenBank/DDBJ whole genome shotgun (WGS) entry which is preliminary data.</text>
</comment>
<dbReference type="InterPro" id="IPR036514">
    <property type="entry name" value="SGNH_hydro_sf"/>
</dbReference>
<name>A0A839S0J4_9PSEU</name>
<reference evidence="2 3" key="1">
    <citation type="submission" date="2020-08" db="EMBL/GenBank/DDBJ databases">
        <title>Genomic Encyclopedia of Type Strains, Phase III (KMG-III): the genomes of soil and plant-associated and newly described type strains.</title>
        <authorList>
            <person name="Whitman W."/>
        </authorList>
    </citation>
    <scope>NUCLEOTIDE SEQUENCE [LARGE SCALE GENOMIC DNA]</scope>
    <source>
        <strain evidence="2 3">CECT 8577</strain>
    </source>
</reference>
<accession>A0A839S0J4</accession>
<organism evidence="2 3">
    <name type="scientific">Prauserella isguenensis</name>
    <dbReference type="NCBI Taxonomy" id="1470180"/>
    <lineage>
        <taxon>Bacteria</taxon>
        <taxon>Bacillati</taxon>
        <taxon>Actinomycetota</taxon>
        <taxon>Actinomycetes</taxon>
        <taxon>Pseudonocardiales</taxon>
        <taxon>Pseudonocardiaceae</taxon>
        <taxon>Prauserella</taxon>
    </lineage>
</organism>
<evidence type="ECO:0000313" key="3">
    <source>
        <dbReference type="Proteomes" id="UP000550714"/>
    </source>
</evidence>
<dbReference type="Pfam" id="PF13472">
    <property type="entry name" value="Lipase_GDSL_2"/>
    <property type="match status" value="1"/>
</dbReference>
<sequence>MTGYRSFVAIGDSFTEGMNDERPDGTYRGWADRLAEILADGSPDFAYANLAIRGKMLTEIMTEQLPVALETKPDLVTVCAGGNDIIVPGVDVDAKAAEFEAGVAALRAEGIEVLIFTGPDTKSMSVINMLRGRVAIYNAHLRAIADRHDAKIVDLWSMDTLHDIRAWSDDRLHFTAEAHRRIALRTAEVLGVPTSDDSREPWPEADGHPNWLTLRRSDLEWTRTHLLPWIRRQLRGESLGDGITPKRPRLTPLREAAGSAQLCQQVSTTPAGTTVTATSTVSANAAVSTAVSTVSANTATSASTASFTRVEPSDN</sequence>
<dbReference type="EMBL" id="JACHWU010000001">
    <property type="protein sequence ID" value="MBB3050267.1"/>
    <property type="molecule type" value="Genomic_DNA"/>
</dbReference>
<gene>
    <name evidence="2" type="ORF">FHS23_001262</name>
</gene>
<evidence type="ECO:0000313" key="2">
    <source>
        <dbReference type="EMBL" id="MBB3050267.1"/>
    </source>
</evidence>
<dbReference type="CDD" id="cd01832">
    <property type="entry name" value="SGNH_hydrolase_like_1"/>
    <property type="match status" value="1"/>
</dbReference>
<dbReference type="AlphaFoldDB" id="A0A839S0J4"/>
<dbReference type="InterPro" id="IPR053140">
    <property type="entry name" value="GDSL_Rv0518-like"/>
</dbReference>
<feature type="domain" description="SGNH hydrolase-type esterase" evidence="1">
    <location>
        <begin position="9"/>
        <end position="181"/>
    </location>
</feature>
<dbReference type="SUPFAM" id="SSF52266">
    <property type="entry name" value="SGNH hydrolase"/>
    <property type="match status" value="1"/>
</dbReference>
<evidence type="ECO:0000259" key="1">
    <source>
        <dbReference type="Pfam" id="PF13472"/>
    </source>
</evidence>
<keyword evidence="3" id="KW-1185">Reference proteome</keyword>
<proteinExistence type="predicted"/>
<dbReference type="InterPro" id="IPR013830">
    <property type="entry name" value="SGNH_hydro"/>
</dbReference>
<dbReference type="PANTHER" id="PTHR43784:SF2">
    <property type="entry name" value="GDSL-LIKE LIPASE_ACYLHYDROLASE, PUTATIVE (AFU_ORTHOLOGUE AFUA_2G00820)-RELATED"/>
    <property type="match status" value="1"/>
</dbReference>
<dbReference type="Gene3D" id="3.40.50.1110">
    <property type="entry name" value="SGNH hydrolase"/>
    <property type="match status" value="1"/>
</dbReference>